<evidence type="ECO:0000256" key="1">
    <source>
        <dbReference type="ARBA" id="ARBA00023157"/>
    </source>
</evidence>
<keyword evidence="2" id="KW-0472">Membrane</keyword>
<dbReference type="InterPro" id="IPR039794">
    <property type="entry name" value="Gtb1-like"/>
</dbReference>
<dbReference type="GO" id="GO:0017177">
    <property type="term" value="C:glucosidase II complex"/>
    <property type="evidence" value="ECO:0007669"/>
    <property type="project" value="TreeGrafter"/>
</dbReference>
<sequence>MAITKTSFRITRLLQALLVAGLVFIVYQMYYLGQLQRGEAPRRRRPPLPDPPAPSHPGVGVEPHWVHFYWRHGTKYFECGGSRRSGDFVDWSAVNDDYCDCGSGVGVNDEPATGACRETHFVCTQDQMASVPSSRVNDGICDCCDGSDEWDNQRVPEFARISKEQQHHLGVFQTPCDNRC</sequence>
<accession>A0A1V9X657</accession>
<dbReference type="InParanoid" id="A0A1V9X657"/>
<keyword evidence="1" id="KW-1015">Disulfide bond</keyword>
<evidence type="ECO:0000313" key="5">
    <source>
        <dbReference type="Proteomes" id="UP000192247"/>
    </source>
</evidence>
<feature type="domain" description="Glucosidase II beta subunit N-terminal" evidence="3">
    <location>
        <begin position="60"/>
        <end position="152"/>
    </location>
</feature>
<protein>
    <recommendedName>
        <fullName evidence="3">Glucosidase II beta subunit N-terminal domain-containing protein</fullName>
    </recommendedName>
</protein>
<feature type="transmembrane region" description="Helical" evidence="2">
    <location>
        <begin position="12"/>
        <end position="33"/>
    </location>
</feature>
<dbReference type="InterPro" id="IPR036055">
    <property type="entry name" value="LDL_receptor-like_sf"/>
</dbReference>
<gene>
    <name evidence="4" type="ORF">BIW11_12485</name>
</gene>
<dbReference type="STRING" id="418985.A0A1V9X657"/>
<organism evidence="4 5">
    <name type="scientific">Tropilaelaps mercedesae</name>
    <dbReference type="NCBI Taxonomy" id="418985"/>
    <lineage>
        <taxon>Eukaryota</taxon>
        <taxon>Metazoa</taxon>
        <taxon>Ecdysozoa</taxon>
        <taxon>Arthropoda</taxon>
        <taxon>Chelicerata</taxon>
        <taxon>Arachnida</taxon>
        <taxon>Acari</taxon>
        <taxon>Parasitiformes</taxon>
        <taxon>Mesostigmata</taxon>
        <taxon>Gamasina</taxon>
        <taxon>Dermanyssoidea</taxon>
        <taxon>Laelapidae</taxon>
        <taxon>Tropilaelaps</taxon>
    </lineage>
</organism>
<dbReference type="EMBL" id="MNPL01022133">
    <property type="protein sequence ID" value="OQR69085.1"/>
    <property type="molecule type" value="Genomic_DNA"/>
</dbReference>
<dbReference type="OrthoDB" id="28322at2759"/>
<dbReference type="CDD" id="cd00112">
    <property type="entry name" value="LDLa"/>
    <property type="match status" value="1"/>
</dbReference>
<dbReference type="AlphaFoldDB" id="A0A1V9X657"/>
<dbReference type="InterPro" id="IPR028146">
    <property type="entry name" value="PRKCSH_N"/>
</dbReference>
<comment type="caution">
    <text evidence="4">The sequence shown here is derived from an EMBL/GenBank/DDBJ whole genome shotgun (WGS) entry which is preliminary data.</text>
</comment>
<dbReference type="GO" id="GO:0006491">
    <property type="term" value="P:N-glycan processing"/>
    <property type="evidence" value="ECO:0007669"/>
    <property type="project" value="TreeGrafter"/>
</dbReference>
<dbReference type="InterPro" id="IPR002172">
    <property type="entry name" value="LDrepeatLR_classA_rpt"/>
</dbReference>
<evidence type="ECO:0000259" key="3">
    <source>
        <dbReference type="Pfam" id="PF12999"/>
    </source>
</evidence>
<keyword evidence="2" id="KW-0812">Transmembrane</keyword>
<keyword evidence="5" id="KW-1185">Reference proteome</keyword>
<evidence type="ECO:0000313" key="4">
    <source>
        <dbReference type="EMBL" id="OQR69085.1"/>
    </source>
</evidence>
<dbReference type="Pfam" id="PF12999">
    <property type="entry name" value="PRKCSH-like"/>
    <property type="match status" value="1"/>
</dbReference>
<reference evidence="4 5" key="1">
    <citation type="journal article" date="2017" name="Gigascience">
        <title>Draft genome of the honey bee ectoparasitic mite, Tropilaelaps mercedesae, is shaped by the parasitic life history.</title>
        <authorList>
            <person name="Dong X."/>
            <person name="Armstrong S.D."/>
            <person name="Xia D."/>
            <person name="Makepeace B.L."/>
            <person name="Darby A.C."/>
            <person name="Kadowaki T."/>
        </authorList>
    </citation>
    <scope>NUCLEOTIDE SEQUENCE [LARGE SCALE GENOMIC DNA]</scope>
    <source>
        <strain evidence="4">Wuxi-XJTLU</strain>
    </source>
</reference>
<dbReference type="SUPFAM" id="SSF57424">
    <property type="entry name" value="LDL receptor-like module"/>
    <property type="match status" value="1"/>
</dbReference>
<dbReference type="Gene3D" id="4.10.400.10">
    <property type="entry name" value="Low-density Lipoprotein Receptor"/>
    <property type="match status" value="1"/>
</dbReference>
<keyword evidence="2" id="KW-1133">Transmembrane helix</keyword>
<dbReference type="Proteomes" id="UP000192247">
    <property type="component" value="Unassembled WGS sequence"/>
</dbReference>
<dbReference type="PANTHER" id="PTHR12630">
    <property type="entry name" value="N-LINKED OLIGOSACCHARIDE PROCESSING"/>
    <property type="match status" value="1"/>
</dbReference>
<name>A0A1V9X657_9ACAR</name>
<evidence type="ECO:0000256" key="2">
    <source>
        <dbReference type="SAM" id="Phobius"/>
    </source>
</evidence>
<dbReference type="PANTHER" id="PTHR12630:SF1">
    <property type="entry name" value="GLUCOSIDASE 2 SUBUNIT BETA"/>
    <property type="match status" value="1"/>
</dbReference>
<proteinExistence type="predicted"/>